<reference evidence="9" key="1">
    <citation type="submission" date="2016-10" db="EMBL/GenBank/DDBJ databases">
        <authorList>
            <person name="Varghese N."/>
            <person name="Submissions S."/>
        </authorList>
    </citation>
    <scope>NUCLEOTIDE SEQUENCE [LARGE SCALE GENOMIC DNA]</scope>
    <source>
        <strain evidence="9">Jip14</strain>
    </source>
</reference>
<gene>
    <name evidence="8" type="ORF">SAMN05421740_10316</name>
</gene>
<accession>A0A1H7L2L4</accession>
<protein>
    <submittedName>
        <fullName evidence="8">Starch-binding associating with outer membrane</fullName>
    </submittedName>
</protein>
<comment type="similarity">
    <text evidence="2">Belongs to the SusD family.</text>
</comment>
<dbReference type="InterPro" id="IPR011990">
    <property type="entry name" value="TPR-like_helical_dom_sf"/>
</dbReference>
<comment type="subcellular location">
    <subcellularLocation>
        <location evidence="1">Cell outer membrane</location>
    </subcellularLocation>
</comment>
<dbReference type="STRING" id="332977.SAMN05421740_10316"/>
<dbReference type="SUPFAM" id="SSF48452">
    <property type="entry name" value="TPR-like"/>
    <property type="match status" value="1"/>
</dbReference>
<dbReference type="Proteomes" id="UP000198916">
    <property type="component" value="Unassembled WGS sequence"/>
</dbReference>
<evidence type="ECO:0000259" key="6">
    <source>
        <dbReference type="Pfam" id="PF07980"/>
    </source>
</evidence>
<keyword evidence="4" id="KW-0472">Membrane</keyword>
<evidence type="ECO:0000313" key="8">
    <source>
        <dbReference type="EMBL" id="SEK93074.1"/>
    </source>
</evidence>
<evidence type="ECO:0000313" key="9">
    <source>
        <dbReference type="Proteomes" id="UP000198916"/>
    </source>
</evidence>
<dbReference type="EMBL" id="FNZR01000003">
    <property type="protein sequence ID" value="SEK93074.1"/>
    <property type="molecule type" value="Genomic_DNA"/>
</dbReference>
<dbReference type="InterPro" id="IPR012944">
    <property type="entry name" value="SusD_RagB_dom"/>
</dbReference>
<evidence type="ECO:0000259" key="7">
    <source>
        <dbReference type="Pfam" id="PF14322"/>
    </source>
</evidence>
<dbReference type="Pfam" id="PF14322">
    <property type="entry name" value="SusD-like_3"/>
    <property type="match status" value="1"/>
</dbReference>
<dbReference type="RefSeq" id="WP_090604358.1">
    <property type="nucleotide sequence ID" value="NZ_FNZR01000003.1"/>
</dbReference>
<proteinExistence type="inferred from homology"/>
<dbReference type="AlphaFoldDB" id="A0A1H7L2L4"/>
<keyword evidence="5" id="KW-0998">Cell outer membrane</keyword>
<dbReference type="OrthoDB" id="618454at2"/>
<evidence type="ECO:0000256" key="2">
    <source>
        <dbReference type="ARBA" id="ARBA00006275"/>
    </source>
</evidence>
<keyword evidence="3" id="KW-0732">Signal</keyword>
<evidence type="ECO:0000256" key="1">
    <source>
        <dbReference type="ARBA" id="ARBA00004442"/>
    </source>
</evidence>
<evidence type="ECO:0000256" key="5">
    <source>
        <dbReference type="ARBA" id="ARBA00023237"/>
    </source>
</evidence>
<dbReference type="Pfam" id="PF07980">
    <property type="entry name" value="SusD_RagB"/>
    <property type="match status" value="1"/>
</dbReference>
<keyword evidence="9" id="KW-1185">Reference proteome</keyword>
<feature type="domain" description="SusD-like N-terminal" evidence="7">
    <location>
        <begin position="90"/>
        <end position="230"/>
    </location>
</feature>
<sequence length="502" mass="56274">MKYLAYITILSGLLLTNQGCKKVLYKTPLAQLSTDVNYVTPDDAVRAVTAAYTPAAGNNWCCTYVGTGYMHWVLGNVASDDTDKGGESGSDQLYAQQVQLFNIPADNDATRFAYQVSYIGIRRVNLVLEHIVNIQMDENLKARFLAEVKFLRGWYYFNLVKAFGDVPLVLSSELESFDLVRSPKAEVWAQLIKDFTEAEAVLPEASEYSAADHGRATKGAAQAYLGKAYLYLNDFAKAEEWFGKVIASGQYALSSDYLEMFMRAGETSSEHIFQVKFLNDQGAQPANNNNIGTTFGSRAKNGWGFNLPTQDFVDAFEPGDPRLNQTVYKNGDVMPDGWIANVGNSTTGYLVKKYYVPDYERIQGSVQAGRDDIYMRLGKVYLWYAEAANEIGKTTDALHYLNEVRRRARQGNNDVLPDITVTDKDALRSAIWHEQRVEFGQEYERFFELVRQDRAGQVLRAYAAKYNTAKGEGFRDGINEIFPIPQTEINLSGGKIVQNPGY</sequence>
<organism evidence="8 9">
    <name type="scientific">Parapedobacter koreensis</name>
    <dbReference type="NCBI Taxonomy" id="332977"/>
    <lineage>
        <taxon>Bacteria</taxon>
        <taxon>Pseudomonadati</taxon>
        <taxon>Bacteroidota</taxon>
        <taxon>Sphingobacteriia</taxon>
        <taxon>Sphingobacteriales</taxon>
        <taxon>Sphingobacteriaceae</taxon>
        <taxon>Parapedobacter</taxon>
    </lineage>
</organism>
<dbReference type="CDD" id="cd08977">
    <property type="entry name" value="SusD"/>
    <property type="match status" value="1"/>
</dbReference>
<dbReference type="InterPro" id="IPR033985">
    <property type="entry name" value="SusD-like_N"/>
</dbReference>
<name>A0A1H7L2L4_9SPHI</name>
<feature type="domain" description="RagB/SusD" evidence="6">
    <location>
        <begin position="270"/>
        <end position="502"/>
    </location>
</feature>
<dbReference type="GO" id="GO:0009279">
    <property type="term" value="C:cell outer membrane"/>
    <property type="evidence" value="ECO:0007669"/>
    <property type="project" value="UniProtKB-SubCell"/>
</dbReference>
<evidence type="ECO:0000256" key="4">
    <source>
        <dbReference type="ARBA" id="ARBA00023136"/>
    </source>
</evidence>
<evidence type="ECO:0000256" key="3">
    <source>
        <dbReference type="ARBA" id="ARBA00022729"/>
    </source>
</evidence>
<dbReference type="Gene3D" id="1.25.40.390">
    <property type="match status" value="1"/>
</dbReference>